<accession>A0A1G6H0J6</accession>
<dbReference type="EMBL" id="FMYL01000003">
    <property type="protein sequence ID" value="SDB87668.1"/>
    <property type="molecule type" value="Genomic_DNA"/>
</dbReference>
<protein>
    <submittedName>
        <fullName evidence="1">Uncharacterized protein</fullName>
    </submittedName>
</protein>
<gene>
    <name evidence="1" type="ORF">SAMN05421733_103109</name>
</gene>
<name>A0A1G6H0J6_9GAMM</name>
<reference evidence="2" key="1">
    <citation type="submission" date="2016-09" db="EMBL/GenBank/DDBJ databases">
        <authorList>
            <person name="Varghese N."/>
            <person name="Submissions S."/>
        </authorList>
    </citation>
    <scope>NUCLEOTIDE SEQUENCE [LARGE SCALE GENOMIC DNA]</scope>
    <source>
        <strain evidence="2">ANC 4422</strain>
    </source>
</reference>
<proteinExistence type="predicted"/>
<keyword evidence="2" id="KW-1185">Reference proteome</keyword>
<dbReference type="OrthoDB" id="6698127at2"/>
<dbReference type="Proteomes" id="UP000242501">
    <property type="component" value="Unassembled WGS sequence"/>
</dbReference>
<sequence>MSYHVIDLEQQTQPNIICPSCQHCVLDWAKTQYIQPCEHTAFIALDLGFEYVADDFEQTLAVSVDEIHHQELNVWQHIQGSSLASLTIYMMSLGVADYKRYVGFTL</sequence>
<evidence type="ECO:0000313" key="2">
    <source>
        <dbReference type="Proteomes" id="UP000242501"/>
    </source>
</evidence>
<evidence type="ECO:0000313" key="1">
    <source>
        <dbReference type="EMBL" id="SDB87668.1"/>
    </source>
</evidence>
<organism evidence="1 2">
    <name type="scientific">Acinetobacter boissieri</name>
    <dbReference type="NCBI Taxonomy" id="1219383"/>
    <lineage>
        <taxon>Bacteria</taxon>
        <taxon>Pseudomonadati</taxon>
        <taxon>Pseudomonadota</taxon>
        <taxon>Gammaproteobacteria</taxon>
        <taxon>Moraxellales</taxon>
        <taxon>Moraxellaceae</taxon>
        <taxon>Acinetobacter</taxon>
    </lineage>
</organism>
<dbReference type="STRING" id="1219383.SAMN05421733_103109"/>
<dbReference type="AlphaFoldDB" id="A0A1G6H0J6"/>
<dbReference type="RefSeq" id="WP_092747074.1">
    <property type="nucleotide sequence ID" value="NZ_FMYL01000003.1"/>
</dbReference>